<evidence type="ECO:0000313" key="2">
    <source>
        <dbReference type="Proteomes" id="UP000244184"/>
    </source>
</evidence>
<comment type="caution">
    <text evidence="1">The sequence shown here is derived from an EMBL/GenBank/DDBJ whole genome shotgun (WGS) entry which is preliminary data.</text>
</comment>
<dbReference type="EMBL" id="PYHP01000069">
    <property type="protein sequence ID" value="PUA36642.1"/>
    <property type="molecule type" value="Genomic_DNA"/>
</dbReference>
<dbReference type="AlphaFoldDB" id="A0A2T6FXN3"/>
<proteinExistence type="predicted"/>
<reference evidence="1 2" key="1">
    <citation type="submission" date="2018-03" db="EMBL/GenBank/DDBJ databases">
        <title>Genome sequence of Paenibacillus elgii strain AC13 an antimicrobial compound producing bacteria.</title>
        <authorList>
            <person name="Kurokawa A.S."/>
            <person name="Araujo J.F."/>
            <person name="Costa R.A."/>
            <person name="Ortega D.B."/>
            <person name="Pires A.S."/>
            <person name="Pappas G.J.Jr."/>
            <person name="Franco O.L."/>
            <person name="Barreto C."/>
            <person name="Magalhaes B.S."/>
            <person name="Kruger R.H."/>
        </authorList>
    </citation>
    <scope>NUCLEOTIDE SEQUENCE [LARGE SCALE GENOMIC DNA]</scope>
    <source>
        <strain evidence="1 2">AC13</strain>
    </source>
</reference>
<sequence length="155" mass="18618">MDKNNILQIDILDYIFFGGYAYLPNKKLPKMMQLEEICDEKWSTKDCIVYTLENSNSSIEFVYLNDSIYSHDSITFFPEDTSLSQFKKEFQQKYPNIKYDAFCSEERLVFIFKNGVRIYFKKRNSEYFLSILYGKSRLEDVERKFIMDTMIKIDI</sequence>
<protein>
    <submittedName>
        <fullName evidence="1">Uncharacterized protein</fullName>
    </submittedName>
</protein>
<accession>A0A2T6FXN3</accession>
<gene>
    <name evidence="1" type="ORF">C8Z91_25015</name>
</gene>
<name>A0A2T6FXN3_9BACL</name>
<dbReference type="RefSeq" id="WP_108533689.1">
    <property type="nucleotide sequence ID" value="NZ_PYHP01000069.1"/>
</dbReference>
<organism evidence="1 2">
    <name type="scientific">Paenibacillus elgii</name>
    <dbReference type="NCBI Taxonomy" id="189691"/>
    <lineage>
        <taxon>Bacteria</taxon>
        <taxon>Bacillati</taxon>
        <taxon>Bacillota</taxon>
        <taxon>Bacilli</taxon>
        <taxon>Bacillales</taxon>
        <taxon>Paenibacillaceae</taxon>
        <taxon>Paenibacillus</taxon>
    </lineage>
</organism>
<dbReference type="Proteomes" id="UP000244184">
    <property type="component" value="Unassembled WGS sequence"/>
</dbReference>
<evidence type="ECO:0000313" key="1">
    <source>
        <dbReference type="EMBL" id="PUA36642.1"/>
    </source>
</evidence>